<dbReference type="SUPFAM" id="SSF48452">
    <property type="entry name" value="TPR-like"/>
    <property type="match status" value="1"/>
</dbReference>
<feature type="chain" id="PRO_5012432312" evidence="6">
    <location>
        <begin position="27"/>
        <end position="557"/>
    </location>
</feature>
<feature type="signal peptide" evidence="6">
    <location>
        <begin position="1"/>
        <end position="26"/>
    </location>
</feature>
<accession>A0A1M6PHS1</accession>
<reference evidence="10" key="1">
    <citation type="submission" date="2016-11" db="EMBL/GenBank/DDBJ databases">
        <authorList>
            <person name="Varghese N."/>
            <person name="Submissions S."/>
        </authorList>
    </citation>
    <scope>NUCLEOTIDE SEQUENCE [LARGE SCALE GENOMIC DNA]</scope>
    <source>
        <strain evidence="10">DSM 19858</strain>
    </source>
</reference>
<evidence type="ECO:0000256" key="1">
    <source>
        <dbReference type="ARBA" id="ARBA00004442"/>
    </source>
</evidence>
<evidence type="ECO:0000259" key="8">
    <source>
        <dbReference type="Pfam" id="PF14322"/>
    </source>
</evidence>
<evidence type="ECO:0000256" key="6">
    <source>
        <dbReference type="SAM" id="SignalP"/>
    </source>
</evidence>
<keyword evidence="4" id="KW-0472">Membrane</keyword>
<dbReference type="PROSITE" id="PS51257">
    <property type="entry name" value="PROKAR_LIPOPROTEIN"/>
    <property type="match status" value="1"/>
</dbReference>
<proteinExistence type="inferred from homology"/>
<keyword evidence="3 6" id="KW-0732">Signal</keyword>
<protein>
    <submittedName>
        <fullName evidence="9">Starch-binding associating with outer membrane</fullName>
    </submittedName>
</protein>
<evidence type="ECO:0000256" key="5">
    <source>
        <dbReference type="ARBA" id="ARBA00023237"/>
    </source>
</evidence>
<evidence type="ECO:0000313" key="10">
    <source>
        <dbReference type="Proteomes" id="UP000184543"/>
    </source>
</evidence>
<dbReference type="InterPro" id="IPR011990">
    <property type="entry name" value="TPR-like_helical_dom_sf"/>
</dbReference>
<dbReference type="InterPro" id="IPR012944">
    <property type="entry name" value="SusD_RagB_dom"/>
</dbReference>
<evidence type="ECO:0000256" key="2">
    <source>
        <dbReference type="ARBA" id="ARBA00006275"/>
    </source>
</evidence>
<sequence>MRNLYNSTKKLIVLGAASFLVLGACSDEYLEEVTYGEVSPSEMTKVENVEKAIISTYSVLNGQIDGSSNAYNSPASNWSFGDVVSDDCYKGGGGTGDQNQIHQMELYNTAPTTYDVERKWMALYEGVKRSNEAMKLLIASEDFDTELKTQRMAELRFLRGHYYFELKKIYNRIPYIDETAETVEDYARSNTEFTSEELWAKIEADFQAAYEVLPETQEEVGRPTNLAAMAYLAKTYVFQGKWQEAYDATTEVMGGSYGLLDDFQSVFLPENDNSKEIIFAVQYSVNDGQSSNYNGSIGDRLSAPGGPYYSQYGFHRPSQNLVNAFKTDANGLPVQDNVNVSETDNVDPRLDVTIGRPGIPYKDLDIIYEDSWARDLATYGPFAPKKRIVSANSPYHVLVWPYVNALNYYIIRYAEVLLWRAEAAVELGNLEEARSLVNQVRERAANSSYVKTLDGSSDAANYNISTYDTEWTDTQTARDLVRLESRLELAMEGHRFFNLVRWGVAKETIDAYLEVEKTRRTHLTNASFSSGKNEYWPIPQEYIDSVEDGTVTQNEGY</sequence>
<gene>
    <name evidence="9" type="ORF">SAMN04488513_1224</name>
</gene>
<dbReference type="GO" id="GO:0009279">
    <property type="term" value="C:cell outer membrane"/>
    <property type="evidence" value="ECO:0007669"/>
    <property type="project" value="UniProtKB-SubCell"/>
</dbReference>
<feature type="domain" description="SusD-like N-terminal" evidence="8">
    <location>
        <begin position="109"/>
        <end position="236"/>
    </location>
</feature>
<keyword evidence="5" id="KW-0998">Cell outer membrane</keyword>
<dbReference type="Proteomes" id="UP000184543">
    <property type="component" value="Unassembled WGS sequence"/>
</dbReference>
<dbReference type="Pfam" id="PF07980">
    <property type="entry name" value="SusD_RagB"/>
    <property type="match status" value="1"/>
</dbReference>
<dbReference type="EMBL" id="FQYU01000022">
    <property type="protein sequence ID" value="SHK07489.1"/>
    <property type="molecule type" value="Genomic_DNA"/>
</dbReference>
<evidence type="ECO:0000313" key="9">
    <source>
        <dbReference type="EMBL" id="SHK07489.1"/>
    </source>
</evidence>
<comment type="similarity">
    <text evidence="2">Belongs to the SusD family.</text>
</comment>
<dbReference type="OrthoDB" id="5694214at2"/>
<dbReference type="Gene3D" id="1.25.40.390">
    <property type="match status" value="1"/>
</dbReference>
<evidence type="ECO:0000256" key="3">
    <source>
        <dbReference type="ARBA" id="ARBA00022729"/>
    </source>
</evidence>
<dbReference type="STRING" id="192903.SAMN04488513_1224"/>
<dbReference type="Pfam" id="PF14322">
    <property type="entry name" value="SusD-like_3"/>
    <property type="match status" value="1"/>
</dbReference>
<name>A0A1M6PHS1_9FLAO</name>
<dbReference type="AlphaFoldDB" id="A0A1M6PHS1"/>
<keyword evidence="10" id="KW-1185">Reference proteome</keyword>
<evidence type="ECO:0000256" key="4">
    <source>
        <dbReference type="ARBA" id="ARBA00023136"/>
    </source>
</evidence>
<dbReference type="RefSeq" id="WP_072996039.1">
    <property type="nucleotide sequence ID" value="NZ_FQYU01000022.1"/>
</dbReference>
<feature type="domain" description="RagB/SusD" evidence="7">
    <location>
        <begin position="275"/>
        <end position="557"/>
    </location>
</feature>
<organism evidence="9 10">
    <name type="scientific">Pseudozobellia thermophila</name>
    <dbReference type="NCBI Taxonomy" id="192903"/>
    <lineage>
        <taxon>Bacteria</taxon>
        <taxon>Pseudomonadati</taxon>
        <taxon>Bacteroidota</taxon>
        <taxon>Flavobacteriia</taxon>
        <taxon>Flavobacteriales</taxon>
        <taxon>Flavobacteriaceae</taxon>
        <taxon>Pseudozobellia</taxon>
    </lineage>
</organism>
<comment type="subcellular location">
    <subcellularLocation>
        <location evidence="1">Cell outer membrane</location>
    </subcellularLocation>
</comment>
<dbReference type="InterPro" id="IPR033985">
    <property type="entry name" value="SusD-like_N"/>
</dbReference>
<evidence type="ECO:0000259" key="7">
    <source>
        <dbReference type="Pfam" id="PF07980"/>
    </source>
</evidence>